<dbReference type="EMBL" id="NIDE01000003">
    <property type="protein sequence ID" value="OWK44439.1"/>
    <property type="molecule type" value="Genomic_DNA"/>
</dbReference>
<dbReference type="Proteomes" id="UP000214646">
    <property type="component" value="Unassembled WGS sequence"/>
</dbReference>
<proteinExistence type="predicted"/>
<reference evidence="2" key="1">
    <citation type="submission" date="2017-06" db="EMBL/GenBank/DDBJ databases">
        <title>Genome analysis of Fimbriiglobus ruber SP5, the first member of the order Planctomycetales with confirmed chitinolytic capability.</title>
        <authorList>
            <person name="Ravin N.V."/>
            <person name="Rakitin A.L."/>
            <person name="Ivanova A.A."/>
            <person name="Beletsky A.V."/>
            <person name="Kulichevskaya I.S."/>
            <person name="Mardanov A.V."/>
            <person name="Dedysh S.N."/>
        </authorList>
    </citation>
    <scope>NUCLEOTIDE SEQUENCE [LARGE SCALE GENOMIC DNA]</scope>
    <source>
        <strain evidence="2">SP5</strain>
    </source>
</reference>
<accession>A0A225E4M5</accession>
<evidence type="ECO:0000313" key="1">
    <source>
        <dbReference type="EMBL" id="OWK44439.1"/>
    </source>
</evidence>
<protein>
    <submittedName>
        <fullName evidence="1">Uncharacterized protein</fullName>
    </submittedName>
</protein>
<organism evidence="1 2">
    <name type="scientific">Fimbriiglobus ruber</name>
    <dbReference type="NCBI Taxonomy" id="1908690"/>
    <lineage>
        <taxon>Bacteria</taxon>
        <taxon>Pseudomonadati</taxon>
        <taxon>Planctomycetota</taxon>
        <taxon>Planctomycetia</taxon>
        <taxon>Gemmatales</taxon>
        <taxon>Gemmataceae</taxon>
        <taxon>Fimbriiglobus</taxon>
    </lineage>
</organism>
<name>A0A225E4M5_9BACT</name>
<gene>
    <name evidence="1" type="ORF">FRUB_02371</name>
</gene>
<keyword evidence="2" id="KW-1185">Reference proteome</keyword>
<sequence>MVLIFYDLRCSFIAGSCGPKRGGVFFARVFDGSGFLSYYP</sequence>
<evidence type="ECO:0000313" key="2">
    <source>
        <dbReference type="Proteomes" id="UP000214646"/>
    </source>
</evidence>
<dbReference type="AlphaFoldDB" id="A0A225E4M5"/>
<comment type="caution">
    <text evidence="1">The sequence shown here is derived from an EMBL/GenBank/DDBJ whole genome shotgun (WGS) entry which is preliminary data.</text>
</comment>